<dbReference type="GO" id="GO:0009707">
    <property type="term" value="C:chloroplast outer membrane"/>
    <property type="evidence" value="ECO:0007669"/>
    <property type="project" value="TreeGrafter"/>
</dbReference>
<keyword evidence="10" id="KW-1185">Reference proteome</keyword>
<dbReference type="Proteomes" id="UP000734854">
    <property type="component" value="Unassembled WGS sequence"/>
</dbReference>
<feature type="region of interest" description="Disordered" evidence="8">
    <location>
        <begin position="221"/>
        <end position="249"/>
    </location>
</feature>
<reference evidence="9 10" key="1">
    <citation type="submission" date="2020-08" db="EMBL/GenBank/DDBJ databases">
        <title>Plant Genome Project.</title>
        <authorList>
            <person name="Zhang R.-G."/>
        </authorList>
    </citation>
    <scope>NUCLEOTIDE SEQUENCE [LARGE SCALE GENOMIC DNA]</scope>
    <source>
        <tissue evidence="9">Rhizome</tissue>
    </source>
</reference>
<dbReference type="EMBL" id="JACMSC010000002">
    <property type="protein sequence ID" value="KAG6531729.1"/>
    <property type="molecule type" value="Genomic_DNA"/>
</dbReference>
<evidence type="ECO:0000256" key="4">
    <source>
        <dbReference type="ARBA" id="ARBA00022528"/>
    </source>
</evidence>
<proteinExistence type="inferred from homology"/>
<protein>
    <recommendedName>
        <fullName evidence="11">Digalactosyldiacylglycerol synthase 1, chloroplastic</fullName>
    </recommendedName>
</protein>
<evidence type="ECO:0008006" key="11">
    <source>
        <dbReference type="Google" id="ProtNLM"/>
    </source>
</evidence>
<dbReference type="AlphaFoldDB" id="A0A8J5HVP6"/>
<dbReference type="PANTHER" id="PTHR46132:SF6">
    <property type="entry name" value="DIGALACTOSYLDIACYLGLYCEROL SYNTHASE 1, CHLOROPLASTIC"/>
    <property type="match status" value="1"/>
</dbReference>
<keyword evidence="4" id="KW-0150">Chloroplast</keyword>
<evidence type="ECO:0000256" key="3">
    <source>
        <dbReference type="ARBA" id="ARBA00009481"/>
    </source>
</evidence>
<dbReference type="InterPro" id="IPR044525">
    <property type="entry name" value="DGDG1/2"/>
</dbReference>
<comment type="caution">
    <text evidence="9">The sequence shown here is derived from an EMBL/GenBank/DDBJ whole genome shotgun (WGS) entry which is preliminary data.</text>
</comment>
<evidence type="ECO:0000256" key="7">
    <source>
        <dbReference type="ARBA" id="ARBA00023136"/>
    </source>
</evidence>
<evidence type="ECO:0000256" key="6">
    <source>
        <dbReference type="ARBA" id="ARBA00022679"/>
    </source>
</evidence>
<sequence>MYCRAGRSTEQSCKSTKRQSDRFVLQHDRSTLQSDRAASLRCRVIDLVDQHCRAAGLADQRCRGIDQTSAWIQRLTVIPTKHWRSLPTECHPISITGTLLSRSYTTEEEGNEGGELLLVLLHLKRGGTQRCWEFLELGTRQRMRAALLSLPSTSVASRATDLGLNAHGRFNSGEYYLTLRNILSRVPTGRKHLTNPDPPCHPTRDKCGSFSLSGTNTTPFALVDKPSVPSSRTMLGRGAESAPSPGAGTAEKALSFISRGWREVRDNADADLRLMRARASSFKSLADRELENFFSFPSAGLAFSSPSELEIVKRIKPKLSELQQAYSARDLSRRVLEKWAPKSTIRIDMSSIRSVIVSEVDEMGEIFGLGGDGARSQKRVLWKGEAQEEQVKEWDPIRILKMCLKGLERKSQSTSNELVEKVKLSLEILPLDLPELLAYLVKQSGPLFDHLGIQRDTCNKIIEALCRRHKDHLVSHSLSAKEASLIDENIDYLDLRIASVLESTGHHYEGGFWTNLLEHKTTDKKRHVAIVTTASLPWMTGTAVNPLFRAAYMAKSAKQDVTLVVPWLCKSDQDLVYPNSLRFISPEEQEAYIRNWLEDRIGFKTDFKISFYPGKFSRERRSIIPAGDTTQFIPSKEADIAILEEPEHLNWYHHGKRWTDKFNYVVGVVHTNYLEYIKRQKNGAIQAFFVKHINNWVTRAYCDKA</sequence>
<comment type="similarity">
    <text evidence="3">Belongs to the glycosyltransferase group 1 family. Glycosyltransferase 4 subfamily.</text>
</comment>
<evidence type="ECO:0000256" key="5">
    <source>
        <dbReference type="ARBA" id="ARBA00022640"/>
    </source>
</evidence>
<keyword evidence="7" id="KW-0472">Membrane</keyword>
<dbReference type="PANTHER" id="PTHR46132">
    <property type="entry name" value="DIGALACTOSYLDIACYLGLYCEROL SYNTHASE 2, CHLOROPLASTIC"/>
    <property type="match status" value="1"/>
</dbReference>
<evidence type="ECO:0000256" key="2">
    <source>
        <dbReference type="ARBA" id="ARBA00004370"/>
    </source>
</evidence>
<organism evidence="9 10">
    <name type="scientific">Zingiber officinale</name>
    <name type="common">Ginger</name>
    <name type="synonym">Amomum zingiber</name>
    <dbReference type="NCBI Taxonomy" id="94328"/>
    <lineage>
        <taxon>Eukaryota</taxon>
        <taxon>Viridiplantae</taxon>
        <taxon>Streptophyta</taxon>
        <taxon>Embryophyta</taxon>
        <taxon>Tracheophyta</taxon>
        <taxon>Spermatophyta</taxon>
        <taxon>Magnoliopsida</taxon>
        <taxon>Liliopsida</taxon>
        <taxon>Zingiberales</taxon>
        <taxon>Zingiberaceae</taxon>
        <taxon>Zingiber</taxon>
    </lineage>
</organism>
<gene>
    <name evidence="9" type="ORF">ZIOFF_005549</name>
</gene>
<name>A0A8J5HVP6_ZINOF</name>
<evidence type="ECO:0000313" key="9">
    <source>
        <dbReference type="EMBL" id="KAG6531729.1"/>
    </source>
</evidence>
<evidence type="ECO:0000256" key="1">
    <source>
        <dbReference type="ARBA" id="ARBA00004229"/>
    </source>
</evidence>
<dbReference type="GO" id="GO:0019375">
    <property type="term" value="P:galactolipid biosynthetic process"/>
    <property type="evidence" value="ECO:0007669"/>
    <property type="project" value="TreeGrafter"/>
</dbReference>
<keyword evidence="6" id="KW-0808">Transferase</keyword>
<dbReference type="GO" id="GO:0046481">
    <property type="term" value="F:digalactosyldiacylglycerol synthase activity"/>
    <property type="evidence" value="ECO:0007669"/>
    <property type="project" value="InterPro"/>
</dbReference>
<accession>A0A8J5HVP6</accession>
<keyword evidence="5" id="KW-0934">Plastid</keyword>
<comment type="subcellular location">
    <subcellularLocation>
        <location evidence="2">Membrane</location>
    </subcellularLocation>
    <subcellularLocation>
        <location evidence="1">Plastid</location>
        <location evidence="1">Chloroplast</location>
    </subcellularLocation>
</comment>
<evidence type="ECO:0000313" key="10">
    <source>
        <dbReference type="Proteomes" id="UP000734854"/>
    </source>
</evidence>
<evidence type="ECO:0000256" key="8">
    <source>
        <dbReference type="SAM" id="MobiDB-lite"/>
    </source>
</evidence>